<dbReference type="InterPro" id="IPR002510">
    <property type="entry name" value="Metalloprtase-TldD/E_N"/>
</dbReference>
<dbReference type="AlphaFoldDB" id="A0A8J3VNC9"/>
<keyword evidence="4" id="KW-0482">Metalloprotease</keyword>
<evidence type="ECO:0000256" key="4">
    <source>
        <dbReference type="ARBA" id="ARBA00023049"/>
    </source>
</evidence>
<evidence type="ECO:0000259" key="5">
    <source>
        <dbReference type="Pfam" id="PF01523"/>
    </source>
</evidence>
<dbReference type="InterPro" id="IPR035068">
    <property type="entry name" value="TldD/PmbA_N"/>
</dbReference>
<dbReference type="InterPro" id="IPR036059">
    <property type="entry name" value="TldD/PmbA_sf"/>
</dbReference>
<comment type="similarity">
    <text evidence="1">Belongs to the peptidase U62 family.</text>
</comment>
<keyword evidence="3" id="KW-0378">Hydrolase</keyword>
<dbReference type="InterPro" id="IPR045569">
    <property type="entry name" value="Metalloprtase-TldD/E_C"/>
</dbReference>
<accession>A0A8J3VNC9</accession>
<dbReference type="PANTHER" id="PTHR30624:SF10">
    <property type="entry name" value="CONSERVED PROTEIN"/>
    <property type="match status" value="1"/>
</dbReference>
<feature type="domain" description="Metalloprotease TldD/E C-terminal" evidence="6">
    <location>
        <begin position="251"/>
        <end position="465"/>
    </location>
</feature>
<dbReference type="Pfam" id="PF01523">
    <property type="entry name" value="PmbA_TldD_1st"/>
    <property type="match status" value="1"/>
</dbReference>
<dbReference type="Pfam" id="PF19289">
    <property type="entry name" value="PmbA_TldD_3rd"/>
    <property type="match status" value="1"/>
</dbReference>
<feature type="domain" description="Metalloprotease TldD/E N-terminal" evidence="5">
    <location>
        <begin position="39"/>
        <end position="103"/>
    </location>
</feature>
<name>A0A8J3VNC9_9ACTN</name>
<dbReference type="GO" id="GO:0005829">
    <property type="term" value="C:cytosol"/>
    <property type="evidence" value="ECO:0007669"/>
    <property type="project" value="TreeGrafter"/>
</dbReference>
<gene>
    <name evidence="7" type="ORF">Raf01_08740</name>
</gene>
<evidence type="ECO:0000313" key="8">
    <source>
        <dbReference type="Proteomes" id="UP000642748"/>
    </source>
</evidence>
<dbReference type="Proteomes" id="UP000642748">
    <property type="component" value="Unassembled WGS sequence"/>
</dbReference>
<evidence type="ECO:0000259" key="6">
    <source>
        <dbReference type="Pfam" id="PF19289"/>
    </source>
</evidence>
<evidence type="ECO:0000256" key="3">
    <source>
        <dbReference type="ARBA" id="ARBA00022801"/>
    </source>
</evidence>
<keyword evidence="8" id="KW-1185">Reference proteome</keyword>
<evidence type="ECO:0000256" key="2">
    <source>
        <dbReference type="ARBA" id="ARBA00022670"/>
    </source>
</evidence>
<comment type="caution">
    <text evidence="7">The sequence shown here is derived from an EMBL/GenBank/DDBJ whole genome shotgun (WGS) entry which is preliminary data.</text>
</comment>
<dbReference type="EMBL" id="BONZ01000009">
    <property type="protein sequence ID" value="GIH12702.1"/>
    <property type="molecule type" value="Genomic_DNA"/>
</dbReference>
<organism evidence="7 8">
    <name type="scientific">Rugosimonospora africana</name>
    <dbReference type="NCBI Taxonomy" id="556532"/>
    <lineage>
        <taxon>Bacteria</taxon>
        <taxon>Bacillati</taxon>
        <taxon>Actinomycetota</taxon>
        <taxon>Actinomycetes</taxon>
        <taxon>Micromonosporales</taxon>
        <taxon>Micromonosporaceae</taxon>
        <taxon>Rugosimonospora</taxon>
    </lineage>
</organism>
<dbReference type="SUPFAM" id="SSF111283">
    <property type="entry name" value="Putative modulator of DNA gyrase, PmbA/TldD"/>
    <property type="match status" value="1"/>
</dbReference>
<protein>
    <submittedName>
        <fullName evidence="7">Peptidase C69</fullName>
    </submittedName>
</protein>
<dbReference type="InterPro" id="IPR051463">
    <property type="entry name" value="Peptidase_U62_metallo"/>
</dbReference>
<proteinExistence type="inferred from homology"/>
<dbReference type="GO" id="GO:0008237">
    <property type="term" value="F:metallopeptidase activity"/>
    <property type="evidence" value="ECO:0007669"/>
    <property type="project" value="UniProtKB-KW"/>
</dbReference>
<keyword evidence="2" id="KW-0645">Protease</keyword>
<reference evidence="7" key="1">
    <citation type="submission" date="2021-01" db="EMBL/GenBank/DDBJ databases">
        <title>Whole genome shotgun sequence of Rugosimonospora africana NBRC 104875.</title>
        <authorList>
            <person name="Komaki H."/>
            <person name="Tamura T."/>
        </authorList>
    </citation>
    <scope>NUCLEOTIDE SEQUENCE</scope>
    <source>
        <strain evidence="7">NBRC 104875</strain>
    </source>
</reference>
<evidence type="ECO:0000256" key="1">
    <source>
        <dbReference type="ARBA" id="ARBA00005836"/>
    </source>
</evidence>
<sequence>MTNHWSVHLTSGGRVAIMTHFDVASAAVEAALAAGARYADARVMHRRYESMTARNGDIEELGQNESAGIGVRALVGSGWGFFAVPDLADAAARAAGEQAAAIAAASATVAGPAADLVPVPAESGSWSSECLIDPLSVALSDKGDLLVGATDEARRHGADLAEGLYQIWDTTKWFVSSEGHRIDQHIRECGAGISATVIGEGETQRRSYPSYRGQYGTRGWELVNELDLGAHAGRIADEARALLSAPLCPAGNTSLILGSEQMALQIHESVGHAIELDRILGWEAAYAGTSWLNLAELGRLRYGSDLMNIVIDPSVPGGLGSFGYDDEGTPATARYAVRNGQWVGVLAGRDSAATAGLDYAGSVRSDGWARLPMVRMTNVGLEPGPHTLEEIIASTDDGIYMDNNRSWSIDDKRLNFQFGCEIAWEVKDGKLGRMLRNPTYTGIGPVFWQSMDMLSSEIVPWGTPNCGKGQPGQVGHTGHPAAPARFTDVRVGVRG</sequence>
<dbReference type="PANTHER" id="PTHR30624">
    <property type="entry name" value="UNCHARACTERIZED PROTEIN TLDD AND PMBA"/>
    <property type="match status" value="1"/>
</dbReference>
<evidence type="ECO:0000313" key="7">
    <source>
        <dbReference type="EMBL" id="GIH12702.1"/>
    </source>
</evidence>
<dbReference type="Gene3D" id="3.30.2290.10">
    <property type="entry name" value="PmbA/TldD superfamily"/>
    <property type="match status" value="1"/>
</dbReference>
<dbReference type="GO" id="GO:0006508">
    <property type="term" value="P:proteolysis"/>
    <property type="evidence" value="ECO:0007669"/>
    <property type="project" value="UniProtKB-KW"/>
</dbReference>